<dbReference type="PANTHER" id="PTHR23272">
    <property type="entry name" value="BED FINGER-RELATED"/>
    <property type="match status" value="1"/>
</dbReference>
<sequence length="112" mass="12726">MRSSKKTSQTPANEVIPSAESKKSELDYYLTILNDEKADPLLWWQAHGSEFPTLYEMARDFLTIQATSVASEQVFSIAGHTITKTQNKLLPETARALLYMKSWISNNLVKEM</sequence>
<proteinExistence type="predicted"/>
<organism evidence="2 3">
    <name type="scientific">Rhizophagus clarus</name>
    <dbReference type="NCBI Taxonomy" id="94130"/>
    <lineage>
        <taxon>Eukaryota</taxon>
        <taxon>Fungi</taxon>
        <taxon>Fungi incertae sedis</taxon>
        <taxon>Mucoromycota</taxon>
        <taxon>Glomeromycotina</taxon>
        <taxon>Glomeromycetes</taxon>
        <taxon>Glomerales</taxon>
        <taxon>Glomeraceae</taxon>
        <taxon>Rhizophagus</taxon>
    </lineage>
</organism>
<dbReference type="InterPro" id="IPR008906">
    <property type="entry name" value="HATC_C_dom"/>
</dbReference>
<dbReference type="GO" id="GO:0046983">
    <property type="term" value="F:protein dimerization activity"/>
    <property type="evidence" value="ECO:0007669"/>
    <property type="project" value="InterPro"/>
</dbReference>
<name>A0A8H3MEQ7_9GLOM</name>
<gene>
    <name evidence="2" type="ORF">RCL2_002948600</name>
</gene>
<evidence type="ECO:0000313" key="2">
    <source>
        <dbReference type="EMBL" id="GET03141.1"/>
    </source>
</evidence>
<comment type="caution">
    <text evidence="2">The sequence shown here is derived from an EMBL/GenBank/DDBJ whole genome shotgun (WGS) entry which is preliminary data.</text>
</comment>
<reference evidence="2" key="1">
    <citation type="submission" date="2019-10" db="EMBL/GenBank/DDBJ databases">
        <title>Conservation and host-specific expression of non-tandemly repeated heterogenous ribosome RNA gene in arbuscular mycorrhizal fungi.</title>
        <authorList>
            <person name="Maeda T."/>
            <person name="Kobayashi Y."/>
            <person name="Nakagawa T."/>
            <person name="Ezawa T."/>
            <person name="Yamaguchi K."/>
            <person name="Bino T."/>
            <person name="Nishimoto Y."/>
            <person name="Shigenobu S."/>
            <person name="Kawaguchi M."/>
        </authorList>
    </citation>
    <scope>NUCLEOTIDE SEQUENCE</scope>
    <source>
        <strain evidence="2">HR1</strain>
    </source>
</reference>
<dbReference type="OrthoDB" id="2442905at2759"/>
<accession>A0A8H3MEQ7</accession>
<evidence type="ECO:0000259" key="1">
    <source>
        <dbReference type="Pfam" id="PF05699"/>
    </source>
</evidence>
<dbReference type="InterPro" id="IPR012337">
    <property type="entry name" value="RNaseH-like_sf"/>
</dbReference>
<feature type="domain" description="HAT C-terminal dimerisation" evidence="1">
    <location>
        <begin position="32"/>
        <end position="104"/>
    </location>
</feature>
<dbReference type="Proteomes" id="UP000615446">
    <property type="component" value="Unassembled WGS sequence"/>
</dbReference>
<dbReference type="AlphaFoldDB" id="A0A8H3MEQ7"/>
<dbReference type="SUPFAM" id="SSF53098">
    <property type="entry name" value="Ribonuclease H-like"/>
    <property type="match status" value="1"/>
</dbReference>
<dbReference type="EMBL" id="BLAL01000319">
    <property type="protein sequence ID" value="GET03141.1"/>
    <property type="molecule type" value="Genomic_DNA"/>
</dbReference>
<evidence type="ECO:0000313" key="3">
    <source>
        <dbReference type="Proteomes" id="UP000615446"/>
    </source>
</evidence>
<dbReference type="PANTHER" id="PTHR23272:SF21">
    <property type="entry name" value="BED ZINC FINGER AND HAT DIMERIZATION DOMAIN-CONTAINING PROTEIN"/>
    <property type="match status" value="1"/>
</dbReference>
<dbReference type="Pfam" id="PF05699">
    <property type="entry name" value="Dimer_Tnp_hAT"/>
    <property type="match status" value="1"/>
</dbReference>
<protein>
    <submittedName>
        <fullName evidence="2">Zinc finger BED domain-containing protein RICESLEEPER 2-like</fullName>
    </submittedName>
</protein>